<evidence type="ECO:0000256" key="10">
    <source>
        <dbReference type="SAM" id="MobiDB-lite"/>
    </source>
</evidence>
<dbReference type="InterPro" id="IPR037673">
    <property type="entry name" value="MSC/AndL"/>
</dbReference>
<feature type="compositionally biased region" description="Low complexity" evidence="10">
    <location>
        <begin position="135"/>
        <end position="175"/>
    </location>
</feature>
<evidence type="ECO:0000256" key="8">
    <source>
        <dbReference type="ARBA" id="ARBA00023303"/>
    </source>
</evidence>
<evidence type="ECO:0000256" key="4">
    <source>
        <dbReference type="ARBA" id="ARBA00022692"/>
    </source>
</evidence>
<feature type="region of interest" description="Disordered" evidence="10">
    <location>
        <begin position="135"/>
        <end position="189"/>
    </location>
</feature>
<accession>A0ABS3SLI0</accession>
<evidence type="ECO:0000256" key="1">
    <source>
        <dbReference type="ARBA" id="ARBA00004141"/>
    </source>
</evidence>
<name>A0ABS3SLI0_9CELL</name>
<dbReference type="InterPro" id="IPR036019">
    <property type="entry name" value="MscL_channel"/>
</dbReference>
<keyword evidence="3 9" id="KW-1003">Cell membrane</keyword>
<evidence type="ECO:0000256" key="7">
    <source>
        <dbReference type="ARBA" id="ARBA00023136"/>
    </source>
</evidence>
<dbReference type="InterPro" id="IPR001185">
    <property type="entry name" value="MS_channel"/>
</dbReference>
<keyword evidence="7 9" id="KW-0472">Membrane</keyword>
<feature type="transmembrane region" description="Helical" evidence="9">
    <location>
        <begin position="21"/>
        <end position="47"/>
    </location>
</feature>
<dbReference type="EMBL" id="JAGFBM010000010">
    <property type="protein sequence ID" value="MBO3086598.1"/>
    <property type="molecule type" value="Genomic_DNA"/>
</dbReference>
<dbReference type="Gene3D" id="1.10.1200.120">
    <property type="entry name" value="Large-conductance mechanosensitive channel, MscL, domain 1"/>
    <property type="match status" value="1"/>
</dbReference>
<dbReference type="Pfam" id="PF01741">
    <property type="entry name" value="MscL"/>
    <property type="match status" value="1"/>
</dbReference>
<evidence type="ECO:0000256" key="3">
    <source>
        <dbReference type="ARBA" id="ARBA00022475"/>
    </source>
</evidence>
<evidence type="ECO:0000313" key="11">
    <source>
        <dbReference type="EMBL" id="MBO3086598.1"/>
    </source>
</evidence>
<dbReference type="Proteomes" id="UP000678317">
    <property type="component" value="Unassembled WGS sequence"/>
</dbReference>
<evidence type="ECO:0000256" key="6">
    <source>
        <dbReference type="ARBA" id="ARBA00023065"/>
    </source>
</evidence>
<comment type="subunit">
    <text evidence="9">Homopentamer.</text>
</comment>
<evidence type="ECO:0000256" key="2">
    <source>
        <dbReference type="ARBA" id="ARBA00022448"/>
    </source>
</evidence>
<keyword evidence="4 9" id="KW-0812">Transmembrane</keyword>
<evidence type="ECO:0000256" key="9">
    <source>
        <dbReference type="HAMAP-Rule" id="MF_00115"/>
    </source>
</evidence>
<reference evidence="11 12" key="1">
    <citation type="submission" date="2021-03" db="EMBL/GenBank/DDBJ databases">
        <title>novel species in genus Cellulomonas.</title>
        <authorList>
            <person name="Zhang G."/>
        </authorList>
    </citation>
    <scope>NUCLEOTIDE SEQUENCE [LARGE SCALE GENOMIC DNA]</scope>
    <source>
        <strain evidence="12">zg-ZUI188</strain>
    </source>
</reference>
<keyword evidence="12" id="KW-1185">Reference proteome</keyword>
<gene>
    <name evidence="9 11" type="primary">mscL</name>
    <name evidence="11" type="ORF">J4035_18290</name>
</gene>
<feature type="compositionally biased region" description="Pro residues" evidence="10">
    <location>
        <begin position="176"/>
        <end position="189"/>
    </location>
</feature>
<sequence>MLQGFKDFISRGNAVELAVGVVIGAAFTAVVTAFVDGLISPLIAAVFGQTDLSGVWAFEINDAVFSIGLILNALIQFLFTAAAVYFFIVLPLNAMAARRKRGQEDEPEAPSEDILLLQEIRDLLAARPSPAIANDAGAGATTGTPTGPQAAAGGVAAGGAADSGTATGSTGSDLPPSIPPGPDAPPKPL</sequence>
<keyword evidence="2 9" id="KW-0813">Transport</keyword>
<dbReference type="SUPFAM" id="SSF81330">
    <property type="entry name" value="Gated mechanosensitive channel"/>
    <property type="match status" value="1"/>
</dbReference>
<comment type="caution">
    <text evidence="11">The sequence shown here is derived from an EMBL/GenBank/DDBJ whole genome shotgun (WGS) entry which is preliminary data.</text>
</comment>
<dbReference type="NCBIfam" id="TIGR00220">
    <property type="entry name" value="mscL"/>
    <property type="match status" value="1"/>
</dbReference>
<dbReference type="HAMAP" id="MF_00115">
    <property type="entry name" value="MscL"/>
    <property type="match status" value="1"/>
</dbReference>
<feature type="transmembrane region" description="Helical" evidence="9">
    <location>
        <begin position="67"/>
        <end position="92"/>
    </location>
</feature>
<keyword evidence="8 9" id="KW-0407">Ion channel</keyword>
<proteinExistence type="inferred from homology"/>
<evidence type="ECO:0000313" key="12">
    <source>
        <dbReference type="Proteomes" id="UP000678317"/>
    </source>
</evidence>
<comment type="function">
    <text evidence="9">Channel that opens in response to stretch forces in the membrane lipid bilayer. May participate in the regulation of osmotic pressure changes within the cell.</text>
</comment>
<dbReference type="PANTHER" id="PTHR30266">
    <property type="entry name" value="MECHANOSENSITIVE CHANNEL MSCL"/>
    <property type="match status" value="1"/>
</dbReference>
<keyword evidence="5 9" id="KW-1133">Transmembrane helix</keyword>
<organism evidence="11 12">
    <name type="scientific">Cellulomonas fengjieae</name>
    <dbReference type="NCBI Taxonomy" id="2819978"/>
    <lineage>
        <taxon>Bacteria</taxon>
        <taxon>Bacillati</taxon>
        <taxon>Actinomycetota</taxon>
        <taxon>Actinomycetes</taxon>
        <taxon>Micrococcales</taxon>
        <taxon>Cellulomonadaceae</taxon>
        <taxon>Cellulomonas</taxon>
    </lineage>
</organism>
<keyword evidence="6 9" id="KW-0406">Ion transport</keyword>
<dbReference type="PANTHER" id="PTHR30266:SF2">
    <property type="entry name" value="LARGE-CONDUCTANCE MECHANOSENSITIVE CHANNEL"/>
    <property type="match status" value="1"/>
</dbReference>
<comment type="subcellular location">
    <subcellularLocation>
        <location evidence="9">Cell membrane</location>
        <topology evidence="9">Multi-pass membrane protein</topology>
    </subcellularLocation>
    <subcellularLocation>
        <location evidence="1">Membrane</location>
        <topology evidence="1">Multi-pass membrane protein</topology>
    </subcellularLocation>
</comment>
<protein>
    <recommendedName>
        <fullName evidence="9">Large-conductance mechanosensitive channel</fullName>
    </recommendedName>
</protein>
<evidence type="ECO:0000256" key="5">
    <source>
        <dbReference type="ARBA" id="ARBA00022989"/>
    </source>
</evidence>
<comment type="similarity">
    <text evidence="9">Belongs to the MscL family.</text>
</comment>